<reference evidence="2" key="1">
    <citation type="submission" date="2022-11" db="EMBL/GenBank/DDBJ databases">
        <authorList>
            <person name="Petersen C."/>
        </authorList>
    </citation>
    <scope>NUCLEOTIDE SEQUENCE</scope>
    <source>
        <strain evidence="2">IBT 34128</strain>
    </source>
</reference>
<protein>
    <submittedName>
        <fullName evidence="2">Uncharacterized protein</fullName>
    </submittedName>
</protein>
<evidence type="ECO:0000313" key="3">
    <source>
        <dbReference type="Proteomes" id="UP001141434"/>
    </source>
</evidence>
<feature type="compositionally biased region" description="Pro residues" evidence="1">
    <location>
        <begin position="43"/>
        <end position="81"/>
    </location>
</feature>
<keyword evidence="3" id="KW-1185">Reference proteome</keyword>
<dbReference type="Proteomes" id="UP001141434">
    <property type="component" value="Unassembled WGS sequence"/>
</dbReference>
<dbReference type="AlphaFoldDB" id="A0A9W9G9Q1"/>
<dbReference type="GeneID" id="81390212"/>
<comment type="caution">
    <text evidence="2">The sequence shown here is derived from an EMBL/GenBank/DDBJ whole genome shotgun (WGS) entry which is preliminary data.</text>
</comment>
<dbReference type="EMBL" id="JAPMSZ010000001">
    <property type="protein sequence ID" value="KAJ5114701.1"/>
    <property type="molecule type" value="Genomic_DNA"/>
</dbReference>
<gene>
    <name evidence="2" type="ORF">NUU61_000460</name>
</gene>
<accession>A0A9W9G9Q1</accession>
<name>A0A9W9G9Q1_9EURO</name>
<feature type="compositionally biased region" description="Low complexity" evidence="1">
    <location>
        <begin position="105"/>
        <end position="130"/>
    </location>
</feature>
<evidence type="ECO:0000256" key="1">
    <source>
        <dbReference type="SAM" id="MobiDB-lite"/>
    </source>
</evidence>
<proteinExistence type="predicted"/>
<reference evidence="2" key="2">
    <citation type="journal article" date="2023" name="IMA Fungus">
        <title>Comparative genomic study of the Penicillium genus elucidates a diverse pangenome and 15 lateral gene transfer events.</title>
        <authorList>
            <person name="Petersen C."/>
            <person name="Sorensen T."/>
            <person name="Nielsen M.R."/>
            <person name="Sondergaard T.E."/>
            <person name="Sorensen J.L."/>
            <person name="Fitzpatrick D.A."/>
            <person name="Frisvad J.C."/>
            <person name="Nielsen K.L."/>
        </authorList>
    </citation>
    <scope>NUCLEOTIDE SEQUENCE</scope>
    <source>
        <strain evidence="2">IBT 34128</strain>
    </source>
</reference>
<feature type="region of interest" description="Disordered" evidence="1">
    <location>
        <begin position="43"/>
        <end position="173"/>
    </location>
</feature>
<organism evidence="2 3">
    <name type="scientific">Penicillium alfredii</name>
    <dbReference type="NCBI Taxonomy" id="1506179"/>
    <lineage>
        <taxon>Eukaryota</taxon>
        <taxon>Fungi</taxon>
        <taxon>Dikarya</taxon>
        <taxon>Ascomycota</taxon>
        <taxon>Pezizomycotina</taxon>
        <taxon>Eurotiomycetes</taxon>
        <taxon>Eurotiomycetidae</taxon>
        <taxon>Eurotiales</taxon>
        <taxon>Aspergillaceae</taxon>
        <taxon>Penicillium</taxon>
    </lineage>
</organism>
<feature type="compositionally biased region" description="Low complexity" evidence="1">
    <location>
        <begin position="161"/>
        <end position="173"/>
    </location>
</feature>
<evidence type="ECO:0000313" key="2">
    <source>
        <dbReference type="EMBL" id="KAJ5114701.1"/>
    </source>
</evidence>
<feature type="compositionally biased region" description="Low complexity" evidence="1">
    <location>
        <begin position="82"/>
        <end position="93"/>
    </location>
</feature>
<sequence length="626" mass="67245">MGSPFALIGCQLNDSPVKTGLKTTIIGFFPVFILTFHAYSTPPPPIPTSDPIPPPSGPASPDSTPLPPVPNSDSTPPPSTPGSPGSTPLSSAPNPVFSAPPTPLSPSGSTPLPHAPASSSSAFLPAFNPSAHPPASIPSGRAQRVVNKANKAKAKPKDSATPHSTESSPASATSASNDFINAICDDSGWSRDNWKKFKMDDWLDKQIGGKPNTKITIPTAVAKLGSKIGDFECKDINNCDWSPNMERCSEGANAPVFFALKGFEHLANFLHDMKRALTDLRGEIDTRADKLSMSFGPPDIESAGNEVSAGLIGTSAGVGILGGLGASNPIAAGAAAVIAGGVGIGTSIQQMVPPTTKMAQEVSDTMNNTAVIKENTFQVIDEFTHALEMIGEAIFTNKPEEMSEYRKNKTNAVSILSNAAFAEAVTSKNIKPFIDSVKKTIESAAISYDWTQKEVYAIRVSFPINGKGPCDLSIPHDDIKRICEGDVAYLLVKNTNNYKLTEAWDKIPGFDDLPKYSNLNMWDVVKGSEWSQRKGGYIKGWNVDEISNIYKEDKEDGPPGRLLFTLPVCDLDTLRWDEGDGLSDEYYLKFHIRSCFNQKINGKDWPYSIPSMDKTPDYGEPHVPSQ</sequence>
<dbReference type="RefSeq" id="XP_056515894.1">
    <property type="nucleotide sequence ID" value="XM_056651044.1"/>
</dbReference>